<dbReference type="PROSITE" id="PS00463">
    <property type="entry name" value="ZN2_CY6_FUNGAL_1"/>
    <property type="match status" value="1"/>
</dbReference>
<dbReference type="InterPro" id="IPR007219">
    <property type="entry name" value="XnlR_reg_dom"/>
</dbReference>
<dbReference type="Proteomes" id="UP000244855">
    <property type="component" value="Unassembled WGS sequence"/>
</dbReference>
<keyword evidence="2" id="KW-0539">Nucleus</keyword>
<dbReference type="GO" id="GO:0003677">
    <property type="term" value="F:DNA binding"/>
    <property type="evidence" value="ECO:0007669"/>
    <property type="project" value="InterPro"/>
</dbReference>
<dbReference type="CDD" id="cd12148">
    <property type="entry name" value="fungal_TF_MHR"/>
    <property type="match status" value="1"/>
</dbReference>
<dbReference type="PANTHER" id="PTHR46910:SF39">
    <property type="entry name" value="ZN(II)2CYS6 TRANSCRIPTION FACTOR (EUROFUNG)"/>
    <property type="match status" value="1"/>
</dbReference>
<dbReference type="Gene3D" id="4.10.240.10">
    <property type="entry name" value="Zn(2)-C6 fungal-type DNA-binding domain"/>
    <property type="match status" value="1"/>
</dbReference>
<protein>
    <recommendedName>
        <fullName evidence="4">Zn(2)-C6 fungal-type domain-containing protein</fullName>
    </recommendedName>
</protein>
<dbReference type="GO" id="GO:0000981">
    <property type="term" value="F:DNA-binding transcription factor activity, RNA polymerase II-specific"/>
    <property type="evidence" value="ECO:0007669"/>
    <property type="project" value="InterPro"/>
</dbReference>
<sequence>MSSAGVEKRGSATTVKACDSCRRRKRRCLWSTGARSCNYCLQLKEECTTTHVRKQRAKSQKKDRIVDYERRIKNLESLLNEKSATQPQVDQQPLEPADQSIPLSTWVNSLRSEVDAHPDIRPLDFDLDNYYDAEPDPVPSLASNLTSVNSSSVNGTCPPMPDNFEPSAEYQVEAALLQDPSFETAFYTDGLSLVKVAPEPYTCDAYLPSPELGILLLKEYLMDSNTVFPLYRPQSIVEHLRICYEGRSDNSALAWASVYVVFGLAHRIRGMSATATAEDDQVADWYLCKILPTVSGLLVAEPTFGLVQCLLGLAMLIRSSKDYTPHGLYVSTALRIAQSLAYSDHDDASDQNADIDIDQQRRVLWLAFIMDTEENIFTNLPTTHRRGDLPSTCPREDPHDALGIVTAAEGDLKINIFALRVQLVLIQSDAIEEIFSIRSRRVPPEEFIAKANRILGRLEAWHNNELFRRTPEQLMELLYRSDLFHTLAIEASYFATVFRIRAILALGMDPRINPFSFVNLTRISEVKDLECFKEADQFLGILSRTPHAEIGICWMLKFSIAAALVTALTHSIHALPQKAPSQIKIKEWSEIVQSMSLLLKGKEDPELVQVHKLTMMLFTRLDSGLRAKWLQEVSARPGGETVRL</sequence>
<evidence type="ECO:0000256" key="3">
    <source>
        <dbReference type="SAM" id="Coils"/>
    </source>
</evidence>
<dbReference type="CDD" id="cd00067">
    <property type="entry name" value="GAL4"/>
    <property type="match status" value="1"/>
</dbReference>
<dbReference type="AlphaFoldDB" id="A0A2V1DKI5"/>
<dbReference type="OrthoDB" id="4116913at2759"/>
<dbReference type="PANTHER" id="PTHR46910">
    <property type="entry name" value="TRANSCRIPTION FACTOR PDR1"/>
    <property type="match status" value="1"/>
</dbReference>
<gene>
    <name evidence="5" type="ORF">DM02DRAFT_615642</name>
</gene>
<evidence type="ECO:0000259" key="4">
    <source>
        <dbReference type="PROSITE" id="PS50048"/>
    </source>
</evidence>
<evidence type="ECO:0000256" key="1">
    <source>
        <dbReference type="ARBA" id="ARBA00022723"/>
    </source>
</evidence>
<feature type="domain" description="Zn(2)-C6 fungal-type" evidence="4">
    <location>
        <begin position="17"/>
        <end position="49"/>
    </location>
</feature>
<evidence type="ECO:0000313" key="6">
    <source>
        <dbReference type="Proteomes" id="UP000244855"/>
    </source>
</evidence>
<name>A0A2V1DKI5_9PLEO</name>
<keyword evidence="3" id="KW-0175">Coiled coil</keyword>
<feature type="coiled-coil region" evidence="3">
    <location>
        <begin position="58"/>
        <end position="85"/>
    </location>
</feature>
<dbReference type="Pfam" id="PF04082">
    <property type="entry name" value="Fungal_trans"/>
    <property type="match status" value="1"/>
</dbReference>
<evidence type="ECO:0000313" key="5">
    <source>
        <dbReference type="EMBL" id="PVH98706.1"/>
    </source>
</evidence>
<keyword evidence="1" id="KW-0479">Metal-binding</keyword>
<keyword evidence="6" id="KW-1185">Reference proteome</keyword>
<evidence type="ECO:0000256" key="2">
    <source>
        <dbReference type="ARBA" id="ARBA00023242"/>
    </source>
</evidence>
<reference evidence="5 6" key="1">
    <citation type="journal article" date="2018" name="Sci. Rep.">
        <title>Comparative genomics provides insights into the lifestyle and reveals functional heterogeneity of dark septate endophytic fungi.</title>
        <authorList>
            <person name="Knapp D.G."/>
            <person name="Nemeth J.B."/>
            <person name="Barry K."/>
            <person name="Hainaut M."/>
            <person name="Henrissat B."/>
            <person name="Johnson J."/>
            <person name="Kuo A."/>
            <person name="Lim J.H.P."/>
            <person name="Lipzen A."/>
            <person name="Nolan M."/>
            <person name="Ohm R.A."/>
            <person name="Tamas L."/>
            <person name="Grigoriev I.V."/>
            <person name="Spatafora J.W."/>
            <person name="Nagy L.G."/>
            <person name="Kovacs G.M."/>
        </authorList>
    </citation>
    <scope>NUCLEOTIDE SEQUENCE [LARGE SCALE GENOMIC DNA]</scope>
    <source>
        <strain evidence="5 6">DSE2036</strain>
    </source>
</reference>
<dbReference type="GO" id="GO:0006351">
    <property type="term" value="P:DNA-templated transcription"/>
    <property type="evidence" value="ECO:0007669"/>
    <property type="project" value="InterPro"/>
</dbReference>
<dbReference type="InterPro" id="IPR036864">
    <property type="entry name" value="Zn2-C6_fun-type_DNA-bd_sf"/>
</dbReference>
<dbReference type="GO" id="GO:0008270">
    <property type="term" value="F:zinc ion binding"/>
    <property type="evidence" value="ECO:0007669"/>
    <property type="project" value="InterPro"/>
</dbReference>
<dbReference type="InterPro" id="IPR001138">
    <property type="entry name" value="Zn2Cys6_DnaBD"/>
</dbReference>
<dbReference type="SUPFAM" id="SSF57701">
    <property type="entry name" value="Zn2/Cys6 DNA-binding domain"/>
    <property type="match status" value="1"/>
</dbReference>
<dbReference type="EMBL" id="KZ805408">
    <property type="protein sequence ID" value="PVH98706.1"/>
    <property type="molecule type" value="Genomic_DNA"/>
</dbReference>
<dbReference type="PROSITE" id="PS50048">
    <property type="entry name" value="ZN2_CY6_FUNGAL_2"/>
    <property type="match status" value="1"/>
</dbReference>
<dbReference type="InterPro" id="IPR050987">
    <property type="entry name" value="AtrR-like"/>
</dbReference>
<organism evidence="5 6">
    <name type="scientific">Periconia macrospinosa</name>
    <dbReference type="NCBI Taxonomy" id="97972"/>
    <lineage>
        <taxon>Eukaryota</taxon>
        <taxon>Fungi</taxon>
        <taxon>Dikarya</taxon>
        <taxon>Ascomycota</taxon>
        <taxon>Pezizomycotina</taxon>
        <taxon>Dothideomycetes</taxon>
        <taxon>Pleosporomycetidae</taxon>
        <taxon>Pleosporales</taxon>
        <taxon>Massarineae</taxon>
        <taxon>Periconiaceae</taxon>
        <taxon>Periconia</taxon>
    </lineage>
</organism>
<proteinExistence type="predicted"/>
<accession>A0A2V1DKI5</accession>